<sequence>MSVTETIDNLLRSAVAAGEVPGVVAVAADAKGLIYEGAAGRRDISAADPMTPDSVFWIASMTKAITSVAAMQLVEASKLALDTPIADVLPELASRQVLEGFDAAGQPRLRPPKRPITLRHLLTHTAGLGYDIWNADLGRYMEQKGLPGIISCQNAALETPLTFDPGEKWQYGINIDFVGRAVETASGESLDAYFRKHIFDPLEMNATGFTLTPAQRARLARMHARNPEGGLVPIDFEVPQQPEFFMGGGGLYGSGPDYLKFTRMLLNGGALNGARILQPETVTLMAQNHIGDLEAGVMPTALPASSNDVNFFPGMRQKWGLGFLINTEDSPHGRKAGSLAWAGLGNTYFWIDRQSGITGVILTQILPFADHQVVPLYAAFEKALYQGHAS</sequence>
<dbReference type="InterPro" id="IPR001466">
    <property type="entry name" value="Beta-lactam-related"/>
</dbReference>
<comment type="caution">
    <text evidence="2">The sequence shown here is derived from an EMBL/GenBank/DDBJ whole genome shotgun (WGS) entry which is preliminary data.</text>
</comment>
<keyword evidence="2" id="KW-0378">Hydrolase</keyword>
<evidence type="ECO:0000313" key="2">
    <source>
        <dbReference type="EMBL" id="HGC41862.1"/>
    </source>
</evidence>
<dbReference type="PANTHER" id="PTHR43283:SF3">
    <property type="entry name" value="BETA-LACTAMASE FAMILY PROTEIN (AFU_ORTHOLOGUE AFUA_5G07500)"/>
    <property type="match status" value="1"/>
</dbReference>
<accession>A0A8J4M537</accession>
<dbReference type="Pfam" id="PF00144">
    <property type="entry name" value="Beta-lactamase"/>
    <property type="match status" value="1"/>
</dbReference>
<dbReference type="AlphaFoldDB" id="A0A8J4M537"/>
<dbReference type="GO" id="GO:0016787">
    <property type="term" value="F:hydrolase activity"/>
    <property type="evidence" value="ECO:0007669"/>
    <property type="project" value="UniProtKB-KW"/>
</dbReference>
<dbReference type="PANTHER" id="PTHR43283">
    <property type="entry name" value="BETA-LACTAMASE-RELATED"/>
    <property type="match status" value="1"/>
</dbReference>
<name>A0A8J4M537_9PROT</name>
<dbReference type="InterPro" id="IPR012338">
    <property type="entry name" value="Beta-lactam/transpept-like"/>
</dbReference>
<dbReference type="Gene3D" id="3.40.710.10">
    <property type="entry name" value="DD-peptidase/beta-lactamase superfamily"/>
    <property type="match status" value="1"/>
</dbReference>
<gene>
    <name evidence="2" type="ORF">ENY07_01380</name>
</gene>
<proteinExistence type="predicted"/>
<reference evidence="2" key="1">
    <citation type="journal article" date="2020" name="mSystems">
        <title>Genome- and Community-Level Interaction Insights into Carbon Utilization and Element Cycling Functions of Hydrothermarchaeota in Hydrothermal Sediment.</title>
        <authorList>
            <person name="Zhou Z."/>
            <person name="Liu Y."/>
            <person name="Xu W."/>
            <person name="Pan J."/>
            <person name="Luo Z.H."/>
            <person name="Li M."/>
        </authorList>
    </citation>
    <scope>NUCLEOTIDE SEQUENCE</scope>
    <source>
        <strain evidence="2">SpSt-997</strain>
    </source>
</reference>
<dbReference type="EMBL" id="DTQM01000025">
    <property type="protein sequence ID" value="HGC41862.1"/>
    <property type="molecule type" value="Genomic_DNA"/>
</dbReference>
<protein>
    <submittedName>
        <fullName evidence="2">Class A beta-lactamase-related serine hydrolase</fullName>
    </submittedName>
</protein>
<organism evidence="2">
    <name type="scientific">Acidicaldus sp</name>
    <dbReference type="NCBI Taxonomy" id="1872105"/>
    <lineage>
        <taxon>Bacteria</taxon>
        <taxon>Pseudomonadati</taxon>
        <taxon>Pseudomonadota</taxon>
        <taxon>Alphaproteobacteria</taxon>
        <taxon>Acetobacterales</taxon>
        <taxon>Acetobacteraceae</taxon>
        <taxon>Acidicaldus</taxon>
    </lineage>
</organism>
<feature type="domain" description="Beta-lactamase-related" evidence="1">
    <location>
        <begin position="7"/>
        <end position="372"/>
    </location>
</feature>
<evidence type="ECO:0000259" key="1">
    <source>
        <dbReference type="Pfam" id="PF00144"/>
    </source>
</evidence>
<dbReference type="InterPro" id="IPR050789">
    <property type="entry name" value="Diverse_Enzym_Activities"/>
</dbReference>
<dbReference type="SUPFAM" id="SSF56601">
    <property type="entry name" value="beta-lactamase/transpeptidase-like"/>
    <property type="match status" value="1"/>
</dbReference>